<dbReference type="AlphaFoldDB" id="A0A5R9GCU0"/>
<dbReference type="SUPFAM" id="SSF56176">
    <property type="entry name" value="FAD-binding/transporter-associated domain-like"/>
    <property type="match status" value="1"/>
</dbReference>
<dbReference type="InterPro" id="IPR046342">
    <property type="entry name" value="CBS_dom_sf"/>
</dbReference>
<keyword evidence="5 9" id="KW-1133">Transmembrane helix</keyword>
<dbReference type="Gene3D" id="3.30.465.10">
    <property type="match status" value="1"/>
</dbReference>
<evidence type="ECO:0000256" key="3">
    <source>
        <dbReference type="ARBA" id="ARBA00022692"/>
    </source>
</evidence>
<dbReference type="OrthoDB" id="9798188at2"/>
<evidence type="ECO:0000259" key="12">
    <source>
        <dbReference type="PROSITE" id="PS51846"/>
    </source>
</evidence>
<dbReference type="Gene3D" id="3.10.580.10">
    <property type="entry name" value="CBS-domain"/>
    <property type="match status" value="1"/>
</dbReference>
<protein>
    <submittedName>
        <fullName evidence="13">HlyC/CorC family transporter</fullName>
    </submittedName>
</protein>
<dbReference type="Pfam" id="PF00571">
    <property type="entry name" value="CBS"/>
    <property type="match status" value="2"/>
</dbReference>
<dbReference type="GO" id="GO:0050660">
    <property type="term" value="F:flavin adenine dinucleotide binding"/>
    <property type="evidence" value="ECO:0007669"/>
    <property type="project" value="InterPro"/>
</dbReference>
<comment type="similarity">
    <text evidence="2">Belongs to the UPF0053 family.</text>
</comment>
<evidence type="ECO:0000313" key="14">
    <source>
        <dbReference type="Proteomes" id="UP000309676"/>
    </source>
</evidence>
<name>A0A5R9GCU0_9BACL</name>
<keyword evidence="7 9" id="KW-0472">Membrane</keyword>
<organism evidence="13 14">
    <name type="scientific">Paenibacillus antri</name>
    <dbReference type="NCBI Taxonomy" id="2582848"/>
    <lineage>
        <taxon>Bacteria</taxon>
        <taxon>Bacillati</taxon>
        <taxon>Bacillota</taxon>
        <taxon>Bacilli</taxon>
        <taxon>Bacillales</taxon>
        <taxon>Paenibacillaceae</taxon>
        <taxon>Paenibacillus</taxon>
    </lineage>
</organism>
<keyword evidence="6 8" id="KW-0129">CBS domain</keyword>
<dbReference type="InterPro" id="IPR044751">
    <property type="entry name" value="Ion_transp-like_CBS"/>
</dbReference>
<evidence type="ECO:0000256" key="5">
    <source>
        <dbReference type="ARBA" id="ARBA00022989"/>
    </source>
</evidence>
<dbReference type="Pfam" id="PF03471">
    <property type="entry name" value="CorC_HlyC"/>
    <property type="match status" value="1"/>
</dbReference>
<dbReference type="Pfam" id="PF01595">
    <property type="entry name" value="CNNM"/>
    <property type="match status" value="1"/>
</dbReference>
<feature type="domain" description="CNNM transmembrane" evidence="12">
    <location>
        <begin position="1"/>
        <end position="199"/>
    </location>
</feature>
<evidence type="ECO:0000256" key="6">
    <source>
        <dbReference type="ARBA" id="ARBA00023122"/>
    </source>
</evidence>
<keyword evidence="14" id="KW-1185">Reference proteome</keyword>
<dbReference type="GO" id="GO:0005886">
    <property type="term" value="C:plasma membrane"/>
    <property type="evidence" value="ECO:0007669"/>
    <property type="project" value="TreeGrafter"/>
</dbReference>
<sequence>MEIVILLALIVLNAFFAASEIALISLNDNKIKHMAEEGHKKAMMLQRLLSEPSRFLATIQIGITLAGFMASAFASGSFADDLAYALIAAGVPVPEAALNTFSVVLITLLLSYFTLVLGELVPKRLAMKKAETIAMLAARPLTILSVVSAPFVKLLTLSTNVLVRLFGVDPNADDEQVTEEEIRMMVDVGEERGAIQENEKMMINNIFDLDTKTVSDIMTHRTDLAAIPVDATYKDVVRVINEEKYTRLPVYESSVDNIVGVLHAKDIVQHMETCDEESFDLGELLRRPLFVPTSRRIDELFKDFQKHKTHFAVAIDEYGGTAGIVTVEDLLEEIVGSILDEYDEEEDKEIELLDDHTYLIKGEVDLDVVQDVLDIELPTEEYDTLSGFIIGELGTIPTGADRASIERSGYAFEVQEMNKKRIAKVKVSKTILGDSEDEGPPDE</sequence>
<evidence type="ECO:0000256" key="1">
    <source>
        <dbReference type="ARBA" id="ARBA00004141"/>
    </source>
</evidence>
<evidence type="ECO:0000256" key="9">
    <source>
        <dbReference type="PROSITE-ProRule" id="PRU01193"/>
    </source>
</evidence>
<dbReference type="InterPro" id="IPR036318">
    <property type="entry name" value="FAD-bd_PCMH-like_sf"/>
</dbReference>
<dbReference type="RefSeq" id="WP_138195660.1">
    <property type="nucleotide sequence ID" value="NZ_VCIW01000012.1"/>
</dbReference>
<dbReference type="InterPro" id="IPR016169">
    <property type="entry name" value="FAD-bd_PCMH_sub2"/>
</dbReference>
<evidence type="ECO:0000256" key="7">
    <source>
        <dbReference type="ARBA" id="ARBA00023136"/>
    </source>
</evidence>
<dbReference type="InterPro" id="IPR002550">
    <property type="entry name" value="CNNM"/>
</dbReference>
<gene>
    <name evidence="13" type="ORF">FE782_18185</name>
</gene>
<dbReference type="EMBL" id="VCIW01000012">
    <property type="protein sequence ID" value="TLS50974.1"/>
    <property type="molecule type" value="Genomic_DNA"/>
</dbReference>
<proteinExistence type="inferred from homology"/>
<feature type="transmembrane region" description="Helical" evidence="10">
    <location>
        <begin position="6"/>
        <end position="26"/>
    </location>
</feature>
<feature type="transmembrane region" description="Helical" evidence="10">
    <location>
        <begin position="96"/>
        <end position="121"/>
    </location>
</feature>
<feature type="domain" description="CBS" evidence="11">
    <location>
        <begin position="218"/>
        <end position="281"/>
    </location>
</feature>
<dbReference type="PROSITE" id="PS51371">
    <property type="entry name" value="CBS"/>
    <property type="match status" value="2"/>
</dbReference>
<dbReference type="FunFam" id="3.10.580.10:FF:000002">
    <property type="entry name" value="Magnesium/cobalt efflux protein CorC"/>
    <property type="match status" value="1"/>
</dbReference>
<evidence type="ECO:0000259" key="11">
    <source>
        <dbReference type="PROSITE" id="PS51371"/>
    </source>
</evidence>
<evidence type="ECO:0000256" key="10">
    <source>
        <dbReference type="SAM" id="Phobius"/>
    </source>
</evidence>
<comment type="caution">
    <text evidence="13">The sequence shown here is derived from an EMBL/GenBank/DDBJ whole genome shotgun (WGS) entry which is preliminary data.</text>
</comment>
<evidence type="ECO:0000256" key="2">
    <source>
        <dbReference type="ARBA" id="ARBA00006337"/>
    </source>
</evidence>
<dbReference type="InterPro" id="IPR005170">
    <property type="entry name" value="Transptr-assoc_dom"/>
</dbReference>
<evidence type="ECO:0000256" key="8">
    <source>
        <dbReference type="PROSITE-ProRule" id="PRU00703"/>
    </source>
</evidence>
<dbReference type="SMART" id="SM01091">
    <property type="entry name" value="CorC_HlyC"/>
    <property type="match status" value="1"/>
</dbReference>
<keyword evidence="3 9" id="KW-0812">Transmembrane</keyword>
<dbReference type="Proteomes" id="UP000309676">
    <property type="component" value="Unassembled WGS sequence"/>
</dbReference>
<dbReference type="PROSITE" id="PS51846">
    <property type="entry name" value="CNNM"/>
    <property type="match status" value="1"/>
</dbReference>
<feature type="transmembrane region" description="Helical" evidence="10">
    <location>
        <begin position="133"/>
        <end position="152"/>
    </location>
</feature>
<dbReference type="PANTHER" id="PTHR22777:SF17">
    <property type="entry name" value="UPF0053 PROTEIN SLL0260"/>
    <property type="match status" value="1"/>
</dbReference>
<evidence type="ECO:0000256" key="4">
    <source>
        <dbReference type="ARBA" id="ARBA00022737"/>
    </source>
</evidence>
<dbReference type="CDD" id="cd04590">
    <property type="entry name" value="CBS_pair_CorC_HlyC_assoc"/>
    <property type="match status" value="1"/>
</dbReference>
<accession>A0A5R9GCU0</accession>
<dbReference type="InterPro" id="IPR000644">
    <property type="entry name" value="CBS_dom"/>
</dbReference>
<keyword evidence="4" id="KW-0677">Repeat</keyword>
<comment type="subcellular location">
    <subcellularLocation>
        <location evidence="1">Membrane</location>
        <topology evidence="1">Multi-pass membrane protein</topology>
    </subcellularLocation>
</comment>
<dbReference type="PANTHER" id="PTHR22777">
    <property type="entry name" value="HEMOLYSIN-RELATED"/>
    <property type="match status" value="1"/>
</dbReference>
<dbReference type="SUPFAM" id="SSF54631">
    <property type="entry name" value="CBS-domain pair"/>
    <property type="match status" value="1"/>
</dbReference>
<feature type="transmembrane region" description="Helical" evidence="10">
    <location>
        <begin position="55"/>
        <end position="76"/>
    </location>
</feature>
<feature type="domain" description="CBS" evidence="11">
    <location>
        <begin position="284"/>
        <end position="341"/>
    </location>
</feature>
<reference evidence="13 14" key="1">
    <citation type="submission" date="2019-05" db="EMBL/GenBank/DDBJ databases">
        <authorList>
            <person name="Narsing Rao M.P."/>
            <person name="Li W.J."/>
        </authorList>
    </citation>
    <scope>NUCLEOTIDE SEQUENCE [LARGE SCALE GENOMIC DNA]</scope>
    <source>
        <strain evidence="13 14">SYSU_K30003</strain>
    </source>
</reference>
<evidence type="ECO:0000313" key="13">
    <source>
        <dbReference type="EMBL" id="TLS50974.1"/>
    </source>
</evidence>